<evidence type="ECO:0000313" key="12">
    <source>
        <dbReference type="Proteomes" id="UP000580051"/>
    </source>
</evidence>
<dbReference type="PANTHER" id="PTHR34388">
    <property type="entry name" value="DNA POLYMERASE III SUBUNIT DELTA"/>
    <property type="match status" value="1"/>
</dbReference>
<evidence type="ECO:0000256" key="3">
    <source>
        <dbReference type="ARBA" id="ARBA00022679"/>
    </source>
</evidence>
<dbReference type="GO" id="GO:0006261">
    <property type="term" value="P:DNA-templated DNA replication"/>
    <property type="evidence" value="ECO:0007669"/>
    <property type="project" value="TreeGrafter"/>
</dbReference>
<dbReference type="InterPro" id="IPR010372">
    <property type="entry name" value="DNA_pol3_delta_N"/>
</dbReference>
<dbReference type="EC" id="2.7.7.7" evidence="1"/>
<keyword evidence="3" id="KW-0808">Transferase</keyword>
<keyword evidence="5" id="KW-0235">DNA replication</keyword>
<proteinExistence type="inferred from homology"/>
<evidence type="ECO:0000259" key="9">
    <source>
        <dbReference type="Pfam" id="PF06144"/>
    </source>
</evidence>
<evidence type="ECO:0000256" key="2">
    <source>
        <dbReference type="ARBA" id="ARBA00017703"/>
    </source>
</evidence>
<dbReference type="RefSeq" id="WP_176226459.1">
    <property type="nucleotide sequence ID" value="NZ_BLRV01000035.1"/>
</dbReference>
<dbReference type="InterPro" id="IPR027417">
    <property type="entry name" value="P-loop_NTPase"/>
</dbReference>
<feature type="domain" description="DNA polymerase III delta subunit-like C-terminal" evidence="10">
    <location>
        <begin position="202"/>
        <end position="320"/>
    </location>
</feature>
<dbReference type="GO" id="GO:0009360">
    <property type="term" value="C:DNA polymerase III complex"/>
    <property type="evidence" value="ECO:0007669"/>
    <property type="project" value="InterPro"/>
</dbReference>
<comment type="similarity">
    <text evidence="7">Belongs to the DNA polymerase HolA subunit family.</text>
</comment>
<dbReference type="SUPFAM" id="SSF52540">
    <property type="entry name" value="P-loop containing nucleoside triphosphate hydrolases"/>
    <property type="match status" value="1"/>
</dbReference>
<keyword evidence="4" id="KW-0548">Nucleotidyltransferase</keyword>
<dbReference type="InterPro" id="IPR005790">
    <property type="entry name" value="DNA_polIII_delta"/>
</dbReference>
<dbReference type="Gene3D" id="1.20.272.10">
    <property type="match status" value="1"/>
</dbReference>
<dbReference type="NCBIfam" id="TIGR01128">
    <property type="entry name" value="holA"/>
    <property type="match status" value="1"/>
</dbReference>
<dbReference type="GO" id="GO:0003677">
    <property type="term" value="F:DNA binding"/>
    <property type="evidence" value="ECO:0007669"/>
    <property type="project" value="InterPro"/>
</dbReference>
<evidence type="ECO:0000259" key="10">
    <source>
        <dbReference type="Pfam" id="PF21694"/>
    </source>
</evidence>
<dbReference type="SUPFAM" id="SSF48019">
    <property type="entry name" value="post-AAA+ oligomerization domain-like"/>
    <property type="match status" value="1"/>
</dbReference>
<dbReference type="InterPro" id="IPR048466">
    <property type="entry name" value="DNA_pol3_delta-like_C"/>
</dbReference>
<dbReference type="AlphaFoldDB" id="A0A6V8NM14"/>
<evidence type="ECO:0000256" key="5">
    <source>
        <dbReference type="ARBA" id="ARBA00022705"/>
    </source>
</evidence>
<comment type="catalytic activity">
    <reaction evidence="8">
        <text>DNA(n) + a 2'-deoxyribonucleoside 5'-triphosphate = DNA(n+1) + diphosphate</text>
        <dbReference type="Rhea" id="RHEA:22508"/>
        <dbReference type="Rhea" id="RHEA-COMP:17339"/>
        <dbReference type="Rhea" id="RHEA-COMP:17340"/>
        <dbReference type="ChEBI" id="CHEBI:33019"/>
        <dbReference type="ChEBI" id="CHEBI:61560"/>
        <dbReference type="ChEBI" id="CHEBI:173112"/>
        <dbReference type="EC" id="2.7.7.7"/>
    </reaction>
</comment>
<dbReference type="InterPro" id="IPR008921">
    <property type="entry name" value="DNA_pol3_clamp-load_cplx_C"/>
</dbReference>
<organism evidence="11 12">
    <name type="scientific">Candidatus Hakubella thermalkaliphila</name>
    <dbReference type="NCBI Taxonomy" id="2754717"/>
    <lineage>
        <taxon>Bacteria</taxon>
        <taxon>Bacillati</taxon>
        <taxon>Actinomycetota</taxon>
        <taxon>Actinomycetota incertae sedis</taxon>
        <taxon>Candidatus Hakubellales</taxon>
        <taxon>Candidatus Hakubellaceae</taxon>
        <taxon>Candidatus Hakubella</taxon>
    </lineage>
</organism>
<accession>A0A6V8NM14</accession>
<dbReference type="Proteomes" id="UP000580051">
    <property type="component" value="Unassembled WGS sequence"/>
</dbReference>
<evidence type="ECO:0000256" key="8">
    <source>
        <dbReference type="ARBA" id="ARBA00049244"/>
    </source>
</evidence>
<evidence type="ECO:0000256" key="4">
    <source>
        <dbReference type="ARBA" id="ARBA00022695"/>
    </source>
</evidence>
<comment type="caution">
    <text evidence="11">The sequence shown here is derived from an EMBL/GenBank/DDBJ whole genome shotgun (WGS) entry which is preliminary data.</text>
</comment>
<evidence type="ECO:0000256" key="6">
    <source>
        <dbReference type="ARBA" id="ARBA00022932"/>
    </source>
</evidence>
<dbReference type="EMBL" id="BLRV01000035">
    <property type="protein sequence ID" value="GFP21328.1"/>
    <property type="molecule type" value="Genomic_DNA"/>
</dbReference>
<dbReference type="PANTHER" id="PTHR34388:SF1">
    <property type="entry name" value="DNA POLYMERASE III SUBUNIT DELTA"/>
    <property type="match status" value="1"/>
</dbReference>
<feature type="domain" description="DNA polymerase III delta N-terminal" evidence="9">
    <location>
        <begin position="14"/>
        <end position="108"/>
    </location>
</feature>
<protein>
    <recommendedName>
        <fullName evidence="2">DNA polymerase III subunit delta</fullName>
        <ecNumber evidence="1">2.7.7.7</ecNumber>
    </recommendedName>
</protein>
<evidence type="ECO:0000313" key="11">
    <source>
        <dbReference type="EMBL" id="GFP21328.1"/>
    </source>
</evidence>
<dbReference type="Gene3D" id="3.40.50.300">
    <property type="entry name" value="P-loop containing nucleotide triphosphate hydrolases"/>
    <property type="match status" value="1"/>
</dbReference>
<gene>
    <name evidence="11" type="ORF">HKBW3S06_00554</name>
</gene>
<keyword evidence="6" id="KW-0239">DNA-directed DNA polymerase</keyword>
<reference evidence="11 12" key="1">
    <citation type="journal article" date="2020" name="Front. Microbiol.">
        <title>Single-cell genomics of novel Actinobacteria with the Wood-Ljungdahl pathway discovered in a serpentinizing system.</title>
        <authorList>
            <person name="Merino N."/>
            <person name="Kawai M."/>
            <person name="Boyd E.S."/>
            <person name="Colman D.R."/>
            <person name="McGlynn S.E."/>
            <person name="Nealson K.H."/>
            <person name="Kurokawa K."/>
            <person name="Hongoh Y."/>
        </authorList>
    </citation>
    <scope>NUCLEOTIDE SEQUENCE [LARGE SCALE GENOMIC DNA]</scope>
    <source>
        <strain evidence="11 12">S06</strain>
    </source>
</reference>
<dbReference type="Pfam" id="PF21694">
    <property type="entry name" value="DNA_pol3_delta_C"/>
    <property type="match status" value="1"/>
</dbReference>
<evidence type="ECO:0000256" key="1">
    <source>
        <dbReference type="ARBA" id="ARBA00012417"/>
    </source>
</evidence>
<sequence length="326" mass="37806">MQRNSEVEDLKPVYLIVGEDPYFFNQSLKKLKQRLEREGDLLLDYQEFDAGELDTEALMNALRTPSFLFGKRVVVLKRIEHLKEADRQRLKEYLQDPADSSSLILQLGDPKKGGPWRKMVGARGEVREKEKYTWNQLRGWIRQKVGQGGKSISGDALQELIIRVEPDLEQMEKEIEKLLLYYADSQEIKKAGVGKIVSRSRESSVFHLLNAVGRRKAEESLSTFKNLMIQEKNPLRLLALLTRHFRHLILAKSFYEQGGSQRQIEESLQVRDFVAASYLEQIRNFTNKQLTKVYRLILETEYRIKSGELEPTKALELLIVGIVKVR</sequence>
<dbReference type="Gene3D" id="1.10.8.60">
    <property type="match status" value="1"/>
</dbReference>
<evidence type="ECO:0000256" key="7">
    <source>
        <dbReference type="ARBA" id="ARBA00034754"/>
    </source>
</evidence>
<name>A0A6V8NM14_9ACTN</name>
<dbReference type="Pfam" id="PF06144">
    <property type="entry name" value="DNA_pol3_delta"/>
    <property type="match status" value="1"/>
</dbReference>
<dbReference type="GO" id="GO:0003887">
    <property type="term" value="F:DNA-directed DNA polymerase activity"/>
    <property type="evidence" value="ECO:0007669"/>
    <property type="project" value="UniProtKB-KW"/>
</dbReference>